<feature type="transmembrane region" description="Helical" evidence="1">
    <location>
        <begin position="32"/>
        <end position="56"/>
    </location>
</feature>
<dbReference type="EMBL" id="JAUSUL010000001">
    <property type="protein sequence ID" value="MDQ0314430.1"/>
    <property type="molecule type" value="Genomic_DNA"/>
</dbReference>
<feature type="transmembrane region" description="Helical" evidence="1">
    <location>
        <begin position="62"/>
        <end position="81"/>
    </location>
</feature>
<feature type="domain" description="GGDEF" evidence="5">
    <location>
        <begin position="885"/>
        <end position="1019"/>
    </location>
</feature>
<evidence type="ECO:0000256" key="1">
    <source>
        <dbReference type="SAM" id="Phobius"/>
    </source>
</evidence>
<dbReference type="CDD" id="cd00130">
    <property type="entry name" value="PAS"/>
    <property type="match status" value="5"/>
</dbReference>
<dbReference type="PROSITE" id="PS50096">
    <property type="entry name" value="IQ"/>
    <property type="match status" value="1"/>
</dbReference>
<dbReference type="InterPro" id="IPR000700">
    <property type="entry name" value="PAS-assoc_C"/>
</dbReference>
<proteinExistence type="predicted"/>
<evidence type="ECO:0000259" key="3">
    <source>
        <dbReference type="PROSITE" id="PS50113"/>
    </source>
</evidence>
<dbReference type="InterPro" id="IPR001610">
    <property type="entry name" value="PAC"/>
</dbReference>
<dbReference type="CDD" id="cd01948">
    <property type="entry name" value="EAL"/>
    <property type="match status" value="1"/>
</dbReference>
<dbReference type="SUPFAM" id="SSF55073">
    <property type="entry name" value="Nucleotide cyclase"/>
    <property type="match status" value="1"/>
</dbReference>
<dbReference type="Pfam" id="PF00563">
    <property type="entry name" value="EAL"/>
    <property type="match status" value="1"/>
</dbReference>
<evidence type="ECO:0000313" key="7">
    <source>
        <dbReference type="Proteomes" id="UP001229244"/>
    </source>
</evidence>
<dbReference type="PROSITE" id="PS50887">
    <property type="entry name" value="GGDEF"/>
    <property type="match status" value="1"/>
</dbReference>
<keyword evidence="1" id="KW-0812">Transmembrane</keyword>
<evidence type="ECO:0000313" key="6">
    <source>
        <dbReference type="EMBL" id="MDQ0314430.1"/>
    </source>
</evidence>
<accession>A0AAE4ARZ2</accession>
<dbReference type="InterPro" id="IPR043128">
    <property type="entry name" value="Rev_trsase/Diguanyl_cyclase"/>
</dbReference>
<dbReference type="InterPro" id="IPR052155">
    <property type="entry name" value="Biofilm_reg_signaling"/>
</dbReference>
<feature type="domain" description="PAS" evidence="2">
    <location>
        <begin position="728"/>
        <end position="775"/>
    </location>
</feature>
<dbReference type="Pfam" id="PF08447">
    <property type="entry name" value="PAS_3"/>
    <property type="match status" value="1"/>
</dbReference>
<dbReference type="PROSITE" id="PS50113">
    <property type="entry name" value="PAC"/>
    <property type="match status" value="4"/>
</dbReference>
<dbReference type="InterPro" id="IPR000160">
    <property type="entry name" value="GGDEF_dom"/>
</dbReference>
<evidence type="ECO:0000259" key="4">
    <source>
        <dbReference type="PROSITE" id="PS50883"/>
    </source>
</evidence>
<keyword evidence="1" id="KW-0472">Membrane</keyword>
<dbReference type="SUPFAM" id="SSF141868">
    <property type="entry name" value="EAL domain-like"/>
    <property type="match status" value="1"/>
</dbReference>
<dbReference type="InterPro" id="IPR035965">
    <property type="entry name" value="PAS-like_dom_sf"/>
</dbReference>
<dbReference type="Gene3D" id="3.30.70.270">
    <property type="match status" value="1"/>
</dbReference>
<comment type="caution">
    <text evidence="6">The sequence shown here is derived from an EMBL/GenBank/DDBJ whole genome shotgun (WGS) entry which is preliminary data.</text>
</comment>
<reference evidence="6" key="1">
    <citation type="submission" date="2023-07" db="EMBL/GenBank/DDBJ databases">
        <title>Genomic Encyclopedia of Type Strains, Phase IV (KMG-IV): sequencing the most valuable type-strain genomes for metagenomic binning, comparative biology and taxonomic classification.</title>
        <authorList>
            <person name="Goeker M."/>
        </authorList>
    </citation>
    <scope>NUCLEOTIDE SEQUENCE</scope>
    <source>
        <strain evidence="6">DSM 21202</strain>
    </source>
</reference>
<dbReference type="NCBIfam" id="TIGR00229">
    <property type="entry name" value="sensory_box"/>
    <property type="match status" value="4"/>
</dbReference>
<dbReference type="InterPro" id="IPR035919">
    <property type="entry name" value="EAL_sf"/>
</dbReference>
<feature type="domain" description="PAC" evidence="3">
    <location>
        <begin position="553"/>
        <end position="605"/>
    </location>
</feature>
<feature type="domain" description="EAL" evidence="4">
    <location>
        <begin position="1028"/>
        <end position="1282"/>
    </location>
</feature>
<dbReference type="SMART" id="SM00052">
    <property type="entry name" value="EAL"/>
    <property type="match status" value="1"/>
</dbReference>
<feature type="transmembrane region" description="Helical" evidence="1">
    <location>
        <begin position="154"/>
        <end position="173"/>
    </location>
</feature>
<dbReference type="PANTHER" id="PTHR44757:SF2">
    <property type="entry name" value="BIOFILM ARCHITECTURE MAINTENANCE PROTEIN MBAA"/>
    <property type="match status" value="1"/>
</dbReference>
<dbReference type="SMART" id="SM00267">
    <property type="entry name" value="GGDEF"/>
    <property type="match status" value="1"/>
</dbReference>
<dbReference type="Gene3D" id="3.20.20.450">
    <property type="entry name" value="EAL domain"/>
    <property type="match status" value="1"/>
</dbReference>
<dbReference type="SMART" id="SM00091">
    <property type="entry name" value="PAS"/>
    <property type="match status" value="5"/>
</dbReference>
<feature type="transmembrane region" description="Helical" evidence="1">
    <location>
        <begin position="101"/>
        <end position="122"/>
    </location>
</feature>
<protein>
    <submittedName>
        <fullName evidence="6">Diguanylate cyclase (GGDEF)-like protein/PAS domain S-box-containing protein</fullName>
    </submittedName>
</protein>
<dbReference type="Gene3D" id="3.30.450.20">
    <property type="entry name" value="PAS domain"/>
    <property type="match status" value="5"/>
</dbReference>
<sequence length="1293" mass="143784">MMSREAETLPAETALGGETAERRLQHALNENLAGRIHPIAALLGPAAILTIGLVLGEAVATLGYRLVLLASVAVAALEVYVAVRFRRSPTRLHRPAYWRRIFLAVAMVGGIVWGAAGVLLFVPENQSGPVGFIVPLLLAAVCGAYVAWRSASPIAVVVFVTLALGPLVAMLALSGSSESLALAGMLCLYAAGLGAFCLNNHRVLVEAITLRLDRDLEHARLRESATTLARIAENLPDAIFQAVVPPGSDGYLSYVSGSLIQLLALPPDHAPRSVRSIIGRIDPRDRERVRSGVRKRVADGQVWNDEFRVQHPEKGLIWIESHASAETHPDGSRVWYGSMRETTERRQLVDRIRVQAAAMATADTGIVIVDSRLEEKPIIYANRAFEEIVGHTCEGDLSCSLFEFVARSPEDQGATELRDALRRDEPVSMRVQFNRRSGDPFWAEVTVSAVVGIDGDRTYQTVIIADVSERLRIEAELKASEARYRSIVEDQVELICRFKPDTTLTYVNPAYATSFGRTSDDLLGRPFIAFLPASDRPRALEHLSRITPQRPLRSFEYRVTRPDGEVRWQEWTDRGIFDETGELIEFQSIGRDITDRKKIEAQLRDSEARYRSIVEQHLDMIVRFKPDTLVTFANEVYCRHVGVPMSEIVGFRFLDYVPDDEKEAVLAHYNGFTLAEPWKSFEHHVVLPDGRRRLHRWTDRAVFDDDGNVVEIQSIGRDVTEDKARQERIRLLAAVFEATRDGVFVIDDRWRIITVNEAFARITQYEQGEVAGRDLRRLPAIAASRKLLPAIVGSVRSKGFWKGEVWGCRKNGDRVPLLCSINALIGDDGQIVNYVGVFTDITRLKETERRLVDLANNDELTGLPNRRKFVADLDAAMRDASQSDEGLAVHYLDLDDFKYVNDTYGHDIGDRLLTAVAGRLQSALRTTDLVSRFGGDEFLILQPNVRSKLQASVLAERVRSCFETPVEIEPGREIFIQTSVGISRFPGDGESALELIGHADAAAYQAKREGKGSYQFYEGSLTLASAQRLEVQANIRGALSRREFDVYYQPVVNLSGRVAGTEALVRWHRPAQGIVLPDAFIPIAEETGLIFEIDRLVLFEACRRAKLWQTQMLQPGIVSVNLSPRELIVDETETTIRSALEYSGLPPSNLEIEVTESALTDSGDRGSRLLKRLKESLGVKIAIDDFGKGASSLGRLHEMPVDKIKIDRSFVSFVDESVEKQAICELIAVLGQKLGLTVQGEGIERPEELEVLKTMGCSQFQGYLFGKPMPADDMEVYLRADLAANDVVQSPTG</sequence>
<name>A0AAE4ARZ2_9HYPH</name>
<dbReference type="Pfam" id="PF13426">
    <property type="entry name" value="PAS_9"/>
    <property type="match status" value="2"/>
</dbReference>
<dbReference type="InterPro" id="IPR000014">
    <property type="entry name" value="PAS"/>
</dbReference>
<keyword evidence="1" id="KW-1133">Transmembrane helix</keyword>
<evidence type="ECO:0000259" key="2">
    <source>
        <dbReference type="PROSITE" id="PS50112"/>
    </source>
</evidence>
<dbReference type="Pfam" id="PF00990">
    <property type="entry name" value="GGDEF"/>
    <property type="match status" value="1"/>
</dbReference>
<feature type="domain" description="PAS" evidence="2">
    <location>
        <begin position="606"/>
        <end position="665"/>
    </location>
</feature>
<feature type="domain" description="PAC" evidence="3">
    <location>
        <begin position="679"/>
        <end position="731"/>
    </location>
</feature>
<dbReference type="InterPro" id="IPR001633">
    <property type="entry name" value="EAL_dom"/>
</dbReference>
<gene>
    <name evidence="6" type="ORF">J2S73_000867</name>
</gene>
<keyword evidence="7" id="KW-1185">Reference proteome</keyword>
<dbReference type="InterPro" id="IPR013655">
    <property type="entry name" value="PAS_fold_3"/>
</dbReference>
<dbReference type="PROSITE" id="PS50112">
    <property type="entry name" value="PAS"/>
    <property type="match status" value="3"/>
</dbReference>
<evidence type="ECO:0000259" key="5">
    <source>
        <dbReference type="PROSITE" id="PS50887"/>
    </source>
</evidence>
<dbReference type="SMART" id="SM00086">
    <property type="entry name" value="PAC"/>
    <property type="match status" value="5"/>
</dbReference>
<feature type="domain" description="PAS" evidence="2">
    <location>
        <begin position="480"/>
        <end position="550"/>
    </location>
</feature>
<dbReference type="GO" id="GO:0003824">
    <property type="term" value="F:catalytic activity"/>
    <property type="evidence" value="ECO:0007669"/>
    <property type="project" value="UniProtKB-ARBA"/>
</dbReference>
<feature type="domain" description="PAC" evidence="3">
    <location>
        <begin position="801"/>
        <end position="853"/>
    </location>
</feature>
<dbReference type="Proteomes" id="UP001229244">
    <property type="component" value="Unassembled WGS sequence"/>
</dbReference>
<dbReference type="PROSITE" id="PS50883">
    <property type="entry name" value="EAL"/>
    <property type="match status" value="1"/>
</dbReference>
<dbReference type="Pfam" id="PF08448">
    <property type="entry name" value="PAS_4"/>
    <property type="match status" value="2"/>
</dbReference>
<dbReference type="PANTHER" id="PTHR44757">
    <property type="entry name" value="DIGUANYLATE CYCLASE DGCP"/>
    <property type="match status" value="1"/>
</dbReference>
<feature type="transmembrane region" description="Helical" evidence="1">
    <location>
        <begin position="128"/>
        <end position="147"/>
    </location>
</feature>
<feature type="domain" description="PAC" evidence="3">
    <location>
        <begin position="427"/>
        <end position="479"/>
    </location>
</feature>
<dbReference type="SUPFAM" id="SSF55785">
    <property type="entry name" value="PYP-like sensor domain (PAS domain)"/>
    <property type="match status" value="5"/>
</dbReference>
<dbReference type="InterPro" id="IPR013656">
    <property type="entry name" value="PAS_4"/>
</dbReference>
<dbReference type="FunFam" id="3.30.70.270:FF:000001">
    <property type="entry name" value="Diguanylate cyclase domain protein"/>
    <property type="match status" value="1"/>
</dbReference>
<dbReference type="InterPro" id="IPR029787">
    <property type="entry name" value="Nucleotide_cyclase"/>
</dbReference>
<dbReference type="CDD" id="cd01949">
    <property type="entry name" value="GGDEF"/>
    <property type="match status" value="1"/>
</dbReference>
<dbReference type="NCBIfam" id="TIGR00254">
    <property type="entry name" value="GGDEF"/>
    <property type="match status" value="1"/>
</dbReference>
<organism evidence="6 7">
    <name type="scientific">Amorphus orientalis</name>
    <dbReference type="NCBI Taxonomy" id="649198"/>
    <lineage>
        <taxon>Bacteria</taxon>
        <taxon>Pseudomonadati</taxon>
        <taxon>Pseudomonadota</taxon>
        <taxon>Alphaproteobacteria</taxon>
        <taxon>Hyphomicrobiales</taxon>
        <taxon>Amorphaceae</taxon>
        <taxon>Amorphus</taxon>
    </lineage>
</organism>
<dbReference type="RefSeq" id="WP_306884205.1">
    <property type="nucleotide sequence ID" value="NZ_JAUSUL010000001.1"/>
</dbReference>